<accession>A0ABU6THG1</accession>
<proteinExistence type="predicted"/>
<feature type="domain" description="Plastocyanin-like" evidence="1">
    <location>
        <begin position="3"/>
        <end position="46"/>
    </location>
</feature>
<evidence type="ECO:0000313" key="3">
    <source>
        <dbReference type="Proteomes" id="UP001341840"/>
    </source>
</evidence>
<dbReference type="PANTHER" id="PTHR11709:SF312">
    <property type="entry name" value="LACCASE"/>
    <property type="match status" value="1"/>
</dbReference>
<dbReference type="SUPFAM" id="SSF49503">
    <property type="entry name" value="Cupredoxins"/>
    <property type="match status" value="1"/>
</dbReference>
<dbReference type="InterPro" id="IPR008972">
    <property type="entry name" value="Cupredoxin"/>
</dbReference>
<protein>
    <recommendedName>
        <fullName evidence="1">Plastocyanin-like domain-containing protein</fullName>
    </recommendedName>
</protein>
<sequence length="52" mass="5448">MQVPIILGDWYDGNVVDIENQALATGGAPNVSNSFTINGLPGDLFNCSHNGT</sequence>
<dbReference type="InterPro" id="IPR001117">
    <property type="entry name" value="Cu-oxidase_2nd"/>
</dbReference>
<dbReference type="InterPro" id="IPR045087">
    <property type="entry name" value="Cu-oxidase_fam"/>
</dbReference>
<evidence type="ECO:0000313" key="2">
    <source>
        <dbReference type="EMBL" id="MED6148201.1"/>
    </source>
</evidence>
<dbReference type="Proteomes" id="UP001341840">
    <property type="component" value="Unassembled WGS sequence"/>
</dbReference>
<evidence type="ECO:0000259" key="1">
    <source>
        <dbReference type="Pfam" id="PF00394"/>
    </source>
</evidence>
<reference evidence="2 3" key="1">
    <citation type="journal article" date="2023" name="Plants (Basel)">
        <title>Bridging the Gap: Combining Genomics and Transcriptomics Approaches to Understand Stylosanthes scabra, an Orphan Legume from the Brazilian Caatinga.</title>
        <authorList>
            <person name="Ferreira-Neto J.R.C."/>
            <person name="da Silva M.D."/>
            <person name="Binneck E."/>
            <person name="de Melo N.F."/>
            <person name="da Silva R.H."/>
            <person name="de Melo A.L.T.M."/>
            <person name="Pandolfi V."/>
            <person name="Bustamante F.O."/>
            <person name="Brasileiro-Vidal A.C."/>
            <person name="Benko-Iseppon A.M."/>
        </authorList>
    </citation>
    <scope>NUCLEOTIDE SEQUENCE [LARGE SCALE GENOMIC DNA]</scope>
    <source>
        <tissue evidence="2">Leaves</tissue>
    </source>
</reference>
<dbReference type="PANTHER" id="PTHR11709">
    <property type="entry name" value="MULTI-COPPER OXIDASE"/>
    <property type="match status" value="1"/>
</dbReference>
<organism evidence="2 3">
    <name type="scientific">Stylosanthes scabra</name>
    <dbReference type="NCBI Taxonomy" id="79078"/>
    <lineage>
        <taxon>Eukaryota</taxon>
        <taxon>Viridiplantae</taxon>
        <taxon>Streptophyta</taxon>
        <taxon>Embryophyta</taxon>
        <taxon>Tracheophyta</taxon>
        <taxon>Spermatophyta</taxon>
        <taxon>Magnoliopsida</taxon>
        <taxon>eudicotyledons</taxon>
        <taxon>Gunneridae</taxon>
        <taxon>Pentapetalae</taxon>
        <taxon>rosids</taxon>
        <taxon>fabids</taxon>
        <taxon>Fabales</taxon>
        <taxon>Fabaceae</taxon>
        <taxon>Papilionoideae</taxon>
        <taxon>50 kb inversion clade</taxon>
        <taxon>dalbergioids sensu lato</taxon>
        <taxon>Dalbergieae</taxon>
        <taxon>Pterocarpus clade</taxon>
        <taxon>Stylosanthes</taxon>
    </lineage>
</organism>
<name>A0ABU6THG1_9FABA</name>
<dbReference type="Pfam" id="PF00394">
    <property type="entry name" value="Cu-oxidase"/>
    <property type="match status" value="1"/>
</dbReference>
<comment type="caution">
    <text evidence="2">The sequence shown here is derived from an EMBL/GenBank/DDBJ whole genome shotgun (WGS) entry which is preliminary data.</text>
</comment>
<dbReference type="EMBL" id="JASCZI010090975">
    <property type="protein sequence ID" value="MED6148201.1"/>
    <property type="molecule type" value="Genomic_DNA"/>
</dbReference>
<gene>
    <name evidence="2" type="ORF">PIB30_050873</name>
</gene>
<keyword evidence="3" id="KW-1185">Reference proteome</keyword>